<gene>
    <name evidence="1" type="ORF">HB662_01340</name>
</gene>
<evidence type="ECO:0000313" key="2">
    <source>
        <dbReference type="Proteomes" id="UP000765160"/>
    </source>
</evidence>
<evidence type="ECO:0000313" key="1">
    <source>
        <dbReference type="EMBL" id="NKE43403.1"/>
    </source>
</evidence>
<reference evidence="1 2" key="1">
    <citation type="submission" date="2020-03" db="EMBL/GenBank/DDBJ databases">
        <title>Roseomonas selenitidurans sp. nov. isolated from soil.</title>
        <authorList>
            <person name="Liu H."/>
        </authorList>
    </citation>
    <scope>NUCLEOTIDE SEQUENCE [LARGE SCALE GENOMIC DNA]</scope>
    <source>
        <strain evidence="1 2">JCM 15073</strain>
    </source>
</reference>
<dbReference type="EMBL" id="JAAVTX010000001">
    <property type="protein sequence ID" value="NKE43403.1"/>
    <property type="molecule type" value="Genomic_DNA"/>
</dbReference>
<protein>
    <recommendedName>
        <fullName evidence="3">Phage regulatory protein CII (CP76)</fullName>
    </recommendedName>
</protein>
<dbReference type="InterPro" id="IPR009679">
    <property type="entry name" value="Phage_186_CII-like"/>
</dbReference>
<comment type="caution">
    <text evidence="1">The sequence shown here is derived from an EMBL/GenBank/DDBJ whole genome shotgun (WGS) entry which is preliminary data.</text>
</comment>
<sequence>MSHSAPARADMAFKALARTLIEAVGGLDAAAAATRVGKTQLGYYQSPHHDQFMPADVVARLELLAGDPILTAELARRAGCRLVPVEPITGTQLGALLAHLGSEVGTVFAAYADAWRDGTITLEEKAGIQRNLQSLIRAATNADAHLTRVLTEGGEA</sequence>
<organism evidence="1 2">
    <name type="scientific">Falsiroseomonas frigidaquae</name>
    <dbReference type="NCBI Taxonomy" id="487318"/>
    <lineage>
        <taxon>Bacteria</taxon>
        <taxon>Pseudomonadati</taxon>
        <taxon>Pseudomonadota</taxon>
        <taxon>Alphaproteobacteria</taxon>
        <taxon>Acetobacterales</taxon>
        <taxon>Roseomonadaceae</taxon>
        <taxon>Falsiroseomonas</taxon>
    </lineage>
</organism>
<accession>A0ABX1ESX4</accession>
<dbReference type="Proteomes" id="UP000765160">
    <property type="component" value="Unassembled WGS sequence"/>
</dbReference>
<proteinExistence type="predicted"/>
<dbReference type="RefSeq" id="WP_168046361.1">
    <property type="nucleotide sequence ID" value="NZ_JAATJR010000001.1"/>
</dbReference>
<evidence type="ECO:0008006" key="3">
    <source>
        <dbReference type="Google" id="ProtNLM"/>
    </source>
</evidence>
<keyword evidence="2" id="KW-1185">Reference proteome</keyword>
<name>A0ABX1ESX4_9PROT</name>
<dbReference type="Pfam" id="PF06892">
    <property type="entry name" value="Phage_CP76"/>
    <property type="match status" value="1"/>
</dbReference>